<reference evidence="1 2" key="1">
    <citation type="journal article" date="2020" name="Genome Biol. Evol.">
        <title>Comparative genomics of strictly vertically transmitted, feminizing microsporidia endosymbionts of amphipod crustaceans.</title>
        <authorList>
            <person name="Cormier A."/>
            <person name="Chebbi M.A."/>
            <person name="Giraud I."/>
            <person name="Wattier R."/>
            <person name="Teixeira M."/>
            <person name="Gilbert C."/>
            <person name="Rigaud T."/>
            <person name="Cordaux R."/>
        </authorList>
    </citation>
    <scope>NUCLEOTIDE SEQUENCE [LARGE SCALE GENOMIC DNA]</scope>
    <source>
        <strain evidence="1 2">Ou3-Ou53</strain>
    </source>
</reference>
<evidence type="ECO:0000313" key="2">
    <source>
        <dbReference type="Proteomes" id="UP000740883"/>
    </source>
</evidence>
<comment type="caution">
    <text evidence="1">The sequence shown here is derived from an EMBL/GenBank/DDBJ whole genome shotgun (WGS) entry which is preliminary data.</text>
</comment>
<keyword evidence="2" id="KW-1185">Reference proteome</keyword>
<name>A0A9P6GZ76_9MICR</name>
<organism evidence="1 2">
    <name type="scientific">Nosema granulosis</name>
    <dbReference type="NCBI Taxonomy" id="83296"/>
    <lineage>
        <taxon>Eukaryota</taxon>
        <taxon>Fungi</taxon>
        <taxon>Fungi incertae sedis</taxon>
        <taxon>Microsporidia</taxon>
        <taxon>Nosematidae</taxon>
        <taxon>Nosema</taxon>
    </lineage>
</organism>
<protein>
    <submittedName>
        <fullName evidence="1">Uncharacterized protein</fullName>
    </submittedName>
</protein>
<dbReference type="AlphaFoldDB" id="A0A9P6GZ76"/>
<evidence type="ECO:0000313" key="1">
    <source>
        <dbReference type="EMBL" id="KAF9761612.1"/>
    </source>
</evidence>
<proteinExistence type="predicted"/>
<accession>A0A9P6GZ76</accession>
<sequence length="111" mass="13209">MRIFFIYYPRRKDEMVIIGRNWMSNKSKKQIGTKHNSLRVILEELCKEKEEGLKGFECEINTEPGKRVVDGQYRISQGQEQGEQMEDSRLLKKGYITESKYTWLNNVKPDF</sequence>
<dbReference type="Proteomes" id="UP000740883">
    <property type="component" value="Unassembled WGS sequence"/>
</dbReference>
<dbReference type="EMBL" id="SBJO01000293">
    <property type="protein sequence ID" value="KAF9761612.1"/>
    <property type="molecule type" value="Genomic_DNA"/>
</dbReference>
<gene>
    <name evidence="1" type="ORF">NGRA_2520</name>
</gene>